<dbReference type="AlphaFoldDB" id="A0A822YHC8"/>
<evidence type="ECO:0000313" key="2">
    <source>
        <dbReference type="EMBL" id="DAD31852.1"/>
    </source>
</evidence>
<feature type="region of interest" description="Disordered" evidence="1">
    <location>
        <begin position="1"/>
        <end position="48"/>
    </location>
</feature>
<evidence type="ECO:0000256" key="1">
    <source>
        <dbReference type="SAM" id="MobiDB-lite"/>
    </source>
</evidence>
<accession>A0A822YHC8</accession>
<sequence length="48" mass="5441">MAAIVQRERERERLRASDSRSKLVSNLPLQHPSIPSQYSNRGKIGNHG</sequence>
<organism evidence="2 3">
    <name type="scientific">Nelumbo nucifera</name>
    <name type="common">Sacred lotus</name>
    <dbReference type="NCBI Taxonomy" id="4432"/>
    <lineage>
        <taxon>Eukaryota</taxon>
        <taxon>Viridiplantae</taxon>
        <taxon>Streptophyta</taxon>
        <taxon>Embryophyta</taxon>
        <taxon>Tracheophyta</taxon>
        <taxon>Spermatophyta</taxon>
        <taxon>Magnoliopsida</taxon>
        <taxon>Proteales</taxon>
        <taxon>Nelumbonaceae</taxon>
        <taxon>Nelumbo</taxon>
    </lineage>
</organism>
<dbReference type="EMBL" id="DUZY01000003">
    <property type="protein sequence ID" value="DAD31852.1"/>
    <property type="molecule type" value="Genomic_DNA"/>
</dbReference>
<keyword evidence="3" id="KW-1185">Reference proteome</keyword>
<dbReference type="Proteomes" id="UP000607653">
    <property type="component" value="Unassembled WGS sequence"/>
</dbReference>
<feature type="compositionally biased region" description="Polar residues" evidence="1">
    <location>
        <begin position="22"/>
        <end position="40"/>
    </location>
</feature>
<proteinExistence type="predicted"/>
<feature type="compositionally biased region" description="Basic and acidic residues" evidence="1">
    <location>
        <begin position="1"/>
        <end position="21"/>
    </location>
</feature>
<protein>
    <submittedName>
        <fullName evidence="2">Uncharacterized protein</fullName>
    </submittedName>
</protein>
<evidence type="ECO:0000313" key="3">
    <source>
        <dbReference type="Proteomes" id="UP000607653"/>
    </source>
</evidence>
<name>A0A822YHC8_NELNU</name>
<comment type="caution">
    <text evidence="2">The sequence shown here is derived from an EMBL/GenBank/DDBJ whole genome shotgun (WGS) entry which is preliminary data.</text>
</comment>
<reference evidence="2 3" key="1">
    <citation type="journal article" date="2020" name="Mol. Biol. Evol.">
        <title>Distinct Expression and Methylation Patterns for Genes with Different Fates following a Single Whole-Genome Duplication in Flowering Plants.</title>
        <authorList>
            <person name="Shi T."/>
            <person name="Rahmani R.S."/>
            <person name="Gugger P.F."/>
            <person name="Wang M."/>
            <person name="Li H."/>
            <person name="Zhang Y."/>
            <person name="Li Z."/>
            <person name="Wang Q."/>
            <person name="Van de Peer Y."/>
            <person name="Marchal K."/>
            <person name="Chen J."/>
        </authorList>
    </citation>
    <scope>NUCLEOTIDE SEQUENCE [LARGE SCALE GENOMIC DNA]</scope>
    <source>
        <tissue evidence="2">Leaf</tissue>
    </source>
</reference>
<gene>
    <name evidence="2" type="ORF">HUJ06_010702</name>
</gene>